<proteinExistence type="predicted"/>
<reference evidence="1" key="1">
    <citation type="submission" date="2015-07" db="EMBL/GenBank/DDBJ databases">
        <title>Transcriptome Assembly of Anthurium amnicola.</title>
        <authorList>
            <person name="Suzuki J."/>
        </authorList>
    </citation>
    <scope>NUCLEOTIDE SEQUENCE</scope>
</reference>
<evidence type="ECO:0000313" key="1">
    <source>
        <dbReference type="EMBL" id="JAT63527.1"/>
    </source>
</evidence>
<dbReference type="AlphaFoldDB" id="A0A1D1Z9J0"/>
<gene>
    <name evidence="1" type="primary">VG_0</name>
    <name evidence="1" type="ORF">g.124878</name>
</gene>
<feature type="non-terminal residue" evidence="1">
    <location>
        <position position="121"/>
    </location>
</feature>
<name>A0A1D1Z9J0_9ARAE</name>
<sequence>LSLLHTSPPHQSQHCHKRGPLPFYHFSRLARPIVLRSIRPGKADEKPSVSVPALQDGWILHRTVKMTSHCSIPVTLISPNTVIRGDLFHFTTSPASQDPLFYDPSVLERPTKSLPSQYLHS</sequence>
<protein>
    <submittedName>
        <fullName evidence="1">Vitellogenin</fullName>
    </submittedName>
</protein>
<feature type="non-terminal residue" evidence="1">
    <location>
        <position position="1"/>
    </location>
</feature>
<dbReference type="EMBL" id="GDJX01004409">
    <property type="protein sequence ID" value="JAT63527.1"/>
    <property type="molecule type" value="Transcribed_RNA"/>
</dbReference>
<accession>A0A1D1Z9J0</accession>
<organism evidence="1">
    <name type="scientific">Anthurium amnicola</name>
    <dbReference type="NCBI Taxonomy" id="1678845"/>
    <lineage>
        <taxon>Eukaryota</taxon>
        <taxon>Viridiplantae</taxon>
        <taxon>Streptophyta</taxon>
        <taxon>Embryophyta</taxon>
        <taxon>Tracheophyta</taxon>
        <taxon>Spermatophyta</taxon>
        <taxon>Magnoliopsida</taxon>
        <taxon>Liliopsida</taxon>
        <taxon>Araceae</taxon>
        <taxon>Pothoideae</taxon>
        <taxon>Potheae</taxon>
        <taxon>Anthurium</taxon>
    </lineage>
</organism>